<sequence length="147" mass="16195">MAVEIGAVAPDFTLDDQHGAPVRLSDVRAPVLLVFYPLAFSGVCTGELRTLRDASPSLEARILAVSVDSMFALRAWSDQERFPFPLLSDFWPHGDVARRYGVFDADRGVATRATFVLDSSGVVRWKVENVLPDARRLSDYRSALAAL</sequence>
<comment type="function">
    <text evidence="7">Thiol-specific peroxidase that catalyzes the reduction of hydrogen peroxide and organic hydroperoxides to water and alcohols, respectively. Plays a role in cell protection against oxidative stress by detoxifying peroxides. May represent an important antioxidant defense against cytotoxic peroxides, especially peroxynitrite, which can be formed by activated macrophages during infection.</text>
</comment>
<organism evidence="16 17">
    <name type="scientific">Actinomadura rubteroloni</name>
    <dbReference type="NCBI Taxonomy" id="1926885"/>
    <lineage>
        <taxon>Bacteria</taxon>
        <taxon>Bacillati</taxon>
        <taxon>Actinomycetota</taxon>
        <taxon>Actinomycetes</taxon>
        <taxon>Streptosporangiales</taxon>
        <taxon>Thermomonosporaceae</taxon>
        <taxon>Actinomadura</taxon>
    </lineage>
</organism>
<name>A0A2P4UCJ0_9ACTN</name>
<dbReference type="InterPro" id="IPR036249">
    <property type="entry name" value="Thioredoxin-like_sf"/>
</dbReference>
<evidence type="ECO:0000256" key="3">
    <source>
        <dbReference type="ARBA" id="ARBA00023002"/>
    </source>
</evidence>
<keyword evidence="3 16" id="KW-0560">Oxidoreductase</keyword>
<dbReference type="InterPro" id="IPR024706">
    <property type="entry name" value="Peroxiredoxin_AhpC-typ"/>
</dbReference>
<dbReference type="AlphaFoldDB" id="A0A2P4UCJ0"/>
<dbReference type="InterPro" id="IPR000866">
    <property type="entry name" value="AhpC/TSA"/>
</dbReference>
<evidence type="ECO:0000256" key="14">
    <source>
        <dbReference type="PIRSR" id="PIRSR000239-1"/>
    </source>
</evidence>
<reference evidence="16 17" key="1">
    <citation type="journal article" date="2017" name="Chemistry">
        <title>Isolation, Biosynthesis and Chemical Modifications of Rubterolones A-F: Rare Tropolone Alkaloids from Actinomadura sp. 5-2.</title>
        <authorList>
            <person name="Guo H."/>
            <person name="Benndorf R."/>
            <person name="Leichnitz D."/>
            <person name="Klassen J.L."/>
            <person name="Vollmers J."/>
            <person name="Gorls H."/>
            <person name="Steinacker M."/>
            <person name="Weigel C."/>
            <person name="Dahse H.M."/>
            <person name="Kaster A.K."/>
            <person name="de Beer Z.W."/>
            <person name="Poulsen M."/>
            <person name="Beemelmanns C."/>
        </authorList>
    </citation>
    <scope>NUCLEOTIDE SEQUENCE [LARGE SCALE GENOMIC DNA]</scope>
    <source>
        <strain evidence="16 17">5-2</strain>
    </source>
</reference>
<evidence type="ECO:0000256" key="11">
    <source>
        <dbReference type="ARBA" id="ARBA00068979"/>
    </source>
</evidence>
<accession>A0A2P4UCJ0</accession>
<dbReference type="EC" id="1.11.1.29" evidence="10"/>
<evidence type="ECO:0000256" key="13">
    <source>
        <dbReference type="ARBA" id="ARBA00083736"/>
    </source>
</evidence>
<protein>
    <recommendedName>
        <fullName evidence="11">Alkyl hydroperoxide reductase E</fullName>
        <ecNumber evidence="10">1.11.1.29</ecNumber>
    </recommendedName>
    <alternativeName>
        <fullName evidence="12">Mycoredoxin-dependent peroxiredoxin</fullName>
    </alternativeName>
    <alternativeName>
        <fullName evidence="13">Peroxiredoxin AhpE</fullName>
    </alternativeName>
    <alternativeName>
        <fullName evidence="5">Thioredoxin peroxidase</fullName>
    </alternativeName>
</protein>
<evidence type="ECO:0000256" key="7">
    <source>
        <dbReference type="ARBA" id="ARBA00056930"/>
    </source>
</evidence>
<evidence type="ECO:0000256" key="1">
    <source>
        <dbReference type="ARBA" id="ARBA00022559"/>
    </source>
</evidence>
<keyword evidence="1 16" id="KW-0575">Peroxidase</keyword>
<keyword evidence="17" id="KW-1185">Reference proteome</keyword>
<dbReference type="PANTHER" id="PTHR43110">
    <property type="entry name" value="THIOL PEROXIDASE"/>
    <property type="match status" value="1"/>
</dbReference>
<dbReference type="PIRSF" id="PIRSF000239">
    <property type="entry name" value="AHPC"/>
    <property type="match status" value="1"/>
</dbReference>
<feature type="active site" description="Cysteine sulfenic acid (-SOH) intermediate; for peroxidase activity" evidence="14">
    <location>
        <position position="44"/>
    </location>
</feature>
<feature type="domain" description="Thioredoxin" evidence="15">
    <location>
        <begin position="3"/>
        <end position="147"/>
    </location>
</feature>
<dbReference type="Pfam" id="PF00578">
    <property type="entry name" value="AhpC-TSA"/>
    <property type="match status" value="1"/>
</dbReference>
<dbReference type="InterPro" id="IPR013766">
    <property type="entry name" value="Thioredoxin_domain"/>
</dbReference>
<comment type="catalytic activity">
    <reaction evidence="6">
        <text>[mycoredoxin]-L-dithiol + a hydroperoxide = [mycoredoxin]-L-disulfide + an alcohol + H2O</text>
        <dbReference type="Rhea" id="RHEA:62640"/>
        <dbReference type="Rhea" id="RHEA-COMP:16137"/>
        <dbReference type="Rhea" id="RHEA-COMP:16138"/>
        <dbReference type="ChEBI" id="CHEBI:15377"/>
        <dbReference type="ChEBI" id="CHEBI:29950"/>
        <dbReference type="ChEBI" id="CHEBI:30879"/>
        <dbReference type="ChEBI" id="CHEBI:35924"/>
        <dbReference type="ChEBI" id="CHEBI:50058"/>
        <dbReference type="EC" id="1.11.1.29"/>
    </reaction>
</comment>
<dbReference type="EMBL" id="MTBP01000004">
    <property type="protein sequence ID" value="POM22760.1"/>
    <property type="molecule type" value="Genomic_DNA"/>
</dbReference>
<evidence type="ECO:0000256" key="8">
    <source>
        <dbReference type="ARBA" id="ARBA00060973"/>
    </source>
</evidence>
<comment type="subunit">
    <text evidence="9">Homodimer. Forms both dimers and octamers; a tightly-associated dimer and a ring-like octamer.</text>
</comment>
<evidence type="ECO:0000313" key="16">
    <source>
        <dbReference type="EMBL" id="POM22760.1"/>
    </source>
</evidence>
<evidence type="ECO:0000256" key="2">
    <source>
        <dbReference type="ARBA" id="ARBA00022862"/>
    </source>
</evidence>
<keyword evidence="4" id="KW-0676">Redox-active center</keyword>
<comment type="caution">
    <text evidence="16">The sequence shown here is derived from an EMBL/GenBank/DDBJ whole genome shotgun (WGS) entry which is preliminary data.</text>
</comment>
<dbReference type="PROSITE" id="PS51352">
    <property type="entry name" value="THIOREDOXIN_2"/>
    <property type="match status" value="1"/>
</dbReference>
<evidence type="ECO:0000259" key="15">
    <source>
        <dbReference type="PROSITE" id="PS51352"/>
    </source>
</evidence>
<evidence type="ECO:0000313" key="17">
    <source>
        <dbReference type="Proteomes" id="UP000242367"/>
    </source>
</evidence>
<dbReference type="CDD" id="cd03018">
    <property type="entry name" value="PRX_AhpE_like"/>
    <property type="match status" value="1"/>
</dbReference>
<dbReference type="SUPFAM" id="SSF52833">
    <property type="entry name" value="Thioredoxin-like"/>
    <property type="match status" value="1"/>
</dbReference>
<comment type="similarity">
    <text evidence="8">Belongs to the peroxiredoxin family. AhpE subfamily.</text>
</comment>
<dbReference type="GO" id="GO:0004601">
    <property type="term" value="F:peroxidase activity"/>
    <property type="evidence" value="ECO:0007669"/>
    <property type="project" value="UniProtKB-KW"/>
</dbReference>
<evidence type="ECO:0000256" key="9">
    <source>
        <dbReference type="ARBA" id="ARBA00065226"/>
    </source>
</evidence>
<evidence type="ECO:0000256" key="4">
    <source>
        <dbReference type="ARBA" id="ARBA00023284"/>
    </source>
</evidence>
<evidence type="ECO:0000256" key="6">
    <source>
        <dbReference type="ARBA" id="ARBA00052774"/>
    </source>
</evidence>
<dbReference type="RefSeq" id="WP_103565451.1">
    <property type="nucleotide sequence ID" value="NZ_MTBP01000004.1"/>
</dbReference>
<dbReference type="FunFam" id="3.40.30.10:FF:000118">
    <property type="entry name" value="Peroxiredoxin AhpE"/>
    <property type="match status" value="1"/>
</dbReference>
<gene>
    <name evidence="16" type="ORF">BTM25_49640</name>
</gene>
<evidence type="ECO:0000256" key="12">
    <source>
        <dbReference type="ARBA" id="ARBA00082991"/>
    </source>
</evidence>
<dbReference type="Proteomes" id="UP000242367">
    <property type="component" value="Unassembled WGS sequence"/>
</dbReference>
<proteinExistence type="inferred from homology"/>
<dbReference type="Gene3D" id="3.40.30.10">
    <property type="entry name" value="Glutaredoxin"/>
    <property type="match status" value="1"/>
</dbReference>
<dbReference type="PANTHER" id="PTHR43110:SF1">
    <property type="entry name" value="THIOL PEROXIDASE"/>
    <property type="match status" value="1"/>
</dbReference>
<keyword evidence="2" id="KW-0049">Antioxidant</keyword>
<evidence type="ECO:0000256" key="10">
    <source>
        <dbReference type="ARBA" id="ARBA00067009"/>
    </source>
</evidence>
<evidence type="ECO:0000256" key="5">
    <source>
        <dbReference type="ARBA" id="ARBA00032824"/>
    </source>
</evidence>
<dbReference type="InterPro" id="IPR050455">
    <property type="entry name" value="Tpx_Peroxidase_subfamily"/>
</dbReference>